<dbReference type="RefSeq" id="WP_114792787.1">
    <property type="nucleotide sequence ID" value="NZ_CP139960.1"/>
</dbReference>
<dbReference type="NCBIfam" id="NF042991">
    <property type="entry name" value="alk_phos_PafA"/>
    <property type="match status" value="1"/>
</dbReference>
<dbReference type="CDD" id="cd16016">
    <property type="entry name" value="AP-SPAP"/>
    <property type="match status" value="1"/>
</dbReference>
<sequence>MKLKFCLGFAILLSAAHLKGQSNIKANTRAQPKIIVGMMVDQMRWDYLYKFRDRYTDGGFKRLLRDGFSCENTHIDYSPTITACGHTSVYTGSVPAIHGIIGNSWYDKSLGRNVGCVDDKEVQLVGTLRSAEGQSPRQNLATTITDQLRIATNFKSRTVGVAIKDRASILPAGHTATGAFWYEGDEGRFVTSTFYMDKLPDWAVKFNQQKIVDRYYKNNWNTLYPISTYALSTADDKGYEGTANGEAKPVFPHQLTQFAGKNYNAVKTTPYGNTLTFEFAKAAIEGYNLGGETVTDFLAVSFSSPDAIGHTYGPNSIEMEDNYLRLDKELASFFKYLDDKFGKGNYLYFITADHGVAESPGFYMENRMPSGAVSDKEVYKLVTTALQEKFDVKDAVLAISNSQIYINWDAFKSKSFERKSITDVIVSALRPIRGIARVQPSDDLSGASLPGLPKTMLINGFNARRSGDYMIILQPTWVMGGVKGATHGTWYTYDTHIPLVWMGWSIKPGFTNRKTGMTAIAPTIAALLHIQAPSGCIGEAITEVTDR</sequence>
<dbReference type="InterPro" id="IPR017850">
    <property type="entry name" value="Alkaline_phosphatase_core_sf"/>
</dbReference>
<evidence type="ECO:0000256" key="3">
    <source>
        <dbReference type="ARBA" id="ARBA00022729"/>
    </source>
</evidence>
<dbReference type="PANTHER" id="PTHR10151">
    <property type="entry name" value="ECTONUCLEOTIDE PYROPHOSPHATASE/PHOSPHODIESTERASE"/>
    <property type="match status" value="1"/>
</dbReference>
<keyword evidence="1" id="KW-0597">Phosphoprotein</keyword>
<dbReference type="InterPro" id="IPR002591">
    <property type="entry name" value="Phosphodiest/P_Trfase"/>
</dbReference>
<dbReference type="GO" id="GO:0004035">
    <property type="term" value="F:alkaline phosphatase activity"/>
    <property type="evidence" value="ECO:0007669"/>
    <property type="project" value="UniProtKB-EC"/>
</dbReference>
<dbReference type="InterPro" id="IPR026263">
    <property type="entry name" value="Alkaline_phosphatase_prok"/>
</dbReference>
<dbReference type="EMBL" id="CP139960">
    <property type="protein sequence ID" value="WQD39248.1"/>
    <property type="molecule type" value="Genomic_DNA"/>
</dbReference>
<protein>
    <submittedName>
        <fullName evidence="4">Alkaline phosphatase PafA</fullName>
        <ecNumber evidence="4">3.1.3.1</ecNumber>
    </submittedName>
</protein>
<keyword evidence="3" id="KW-0732">Signal</keyword>
<name>A0ABZ0W7I4_9BACT</name>
<dbReference type="Gene3D" id="3.40.720.10">
    <property type="entry name" value="Alkaline Phosphatase, subunit A"/>
    <property type="match status" value="1"/>
</dbReference>
<evidence type="ECO:0000256" key="2">
    <source>
        <dbReference type="ARBA" id="ARBA00022723"/>
    </source>
</evidence>
<dbReference type="Proteomes" id="UP001325680">
    <property type="component" value="Chromosome"/>
</dbReference>
<dbReference type="Pfam" id="PF01663">
    <property type="entry name" value="Phosphodiest"/>
    <property type="match status" value="1"/>
</dbReference>
<evidence type="ECO:0000256" key="1">
    <source>
        <dbReference type="ARBA" id="ARBA00022553"/>
    </source>
</evidence>
<dbReference type="PIRSF" id="PIRSF031924">
    <property type="entry name" value="Pi-irrepressible_AP"/>
    <property type="match status" value="1"/>
</dbReference>
<proteinExistence type="predicted"/>
<accession>A0ABZ0W7I4</accession>
<evidence type="ECO:0000313" key="4">
    <source>
        <dbReference type="EMBL" id="WQD39248.1"/>
    </source>
</evidence>
<gene>
    <name evidence="4" type="primary">pafA</name>
    <name evidence="4" type="ORF">U0035_03670</name>
</gene>
<dbReference type="PANTHER" id="PTHR10151:SF120">
    <property type="entry name" value="BIS(5'-ADENOSYL)-TRIPHOSPHATASE"/>
    <property type="match status" value="1"/>
</dbReference>
<keyword evidence="5" id="KW-1185">Reference proteome</keyword>
<evidence type="ECO:0000313" key="5">
    <source>
        <dbReference type="Proteomes" id="UP001325680"/>
    </source>
</evidence>
<reference evidence="4 5" key="1">
    <citation type="submission" date="2023-12" db="EMBL/GenBank/DDBJ databases">
        <title>Genome sequencing and assembly of bacterial species from a model synthetic community.</title>
        <authorList>
            <person name="Hogle S.L."/>
        </authorList>
    </citation>
    <scope>NUCLEOTIDE SEQUENCE [LARGE SCALE GENOMIC DNA]</scope>
    <source>
        <strain evidence="4 5">HAMBI_3031</strain>
    </source>
</reference>
<organism evidence="4 5">
    <name type="scientific">Niabella yanshanensis</name>
    <dbReference type="NCBI Taxonomy" id="577386"/>
    <lineage>
        <taxon>Bacteria</taxon>
        <taxon>Pseudomonadati</taxon>
        <taxon>Bacteroidota</taxon>
        <taxon>Chitinophagia</taxon>
        <taxon>Chitinophagales</taxon>
        <taxon>Chitinophagaceae</taxon>
        <taxon>Niabella</taxon>
    </lineage>
</organism>
<dbReference type="Gene3D" id="3.30.1360.150">
    <property type="match status" value="1"/>
</dbReference>
<dbReference type="SUPFAM" id="SSF53649">
    <property type="entry name" value="Alkaline phosphatase-like"/>
    <property type="match status" value="1"/>
</dbReference>
<keyword evidence="4" id="KW-0378">Hydrolase</keyword>
<keyword evidence="2" id="KW-0479">Metal-binding</keyword>
<dbReference type="EC" id="3.1.3.1" evidence="4"/>